<evidence type="ECO:0000313" key="2">
    <source>
        <dbReference type="EnsemblMetazoa" id="CLYHEMP011320.1"/>
    </source>
</evidence>
<organism evidence="2 3">
    <name type="scientific">Clytia hemisphaerica</name>
    <dbReference type="NCBI Taxonomy" id="252671"/>
    <lineage>
        <taxon>Eukaryota</taxon>
        <taxon>Metazoa</taxon>
        <taxon>Cnidaria</taxon>
        <taxon>Hydrozoa</taxon>
        <taxon>Hydroidolina</taxon>
        <taxon>Leptothecata</taxon>
        <taxon>Obeliida</taxon>
        <taxon>Clytiidae</taxon>
        <taxon>Clytia</taxon>
    </lineage>
</organism>
<dbReference type="SUPFAM" id="SSF56672">
    <property type="entry name" value="DNA/RNA polymerases"/>
    <property type="match status" value="1"/>
</dbReference>
<protein>
    <recommendedName>
        <fullName evidence="1">Reverse transcriptase domain-containing protein</fullName>
    </recommendedName>
</protein>
<dbReference type="PROSITE" id="PS50878">
    <property type="entry name" value="RT_POL"/>
    <property type="match status" value="1"/>
</dbReference>
<name>A0A7M5VFX3_9CNID</name>
<dbReference type="InterPro" id="IPR043502">
    <property type="entry name" value="DNA/RNA_pol_sf"/>
</dbReference>
<accession>A0A7M5VFX3</accession>
<dbReference type="PANTHER" id="PTHR33332">
    <property type="entry name" value="REVERSE TRANSCRIPTASE DOMAIN-CONTAINING PROTEIN"/>
    <property type="match status" value="1"/>
</dbReference>
<sequence>MNYLESNHLLAPNQYGYRSKRSTELATAYFCDSIRREIDNGKLTGAIFVDLSKAFDTIGHSTIIDKLSSFGINGLAKDWISSYLFGRHQRVRYNGSLSPPSQIFCGVPQGSILGPLLFLLIFNDSTKSITTCKMMMYADDTVIFYSDKNIARIHENLQSDFNSFVTWLEHNELIINTKIGKTETMLFGTGKRISMTEDTSLSIKHKENIINQTNSYKYLGLSLSNTLCMAQHITSSIKVASSRLNLLKKMRAFMHTETAIVIYRSMILPFLTNCNFATFGATPNYLKERIVLQE</sequence>
<proteinExistence type="predicted"/>
<keyword evidence="3" id="KW-1185">Reference proteome</keyword>
<dbReference type="Proteomes" id="UP000594262">
    <property type="component" value="Unplaced"/>
</dbReference>
<reference evidence="2" key="1">
    <citation type="submission" date="2021-01" db="UniProtKB">
        <authorList>
            <consortium name="EnsemblMetazoa"/>
        </authorList>
    </citation>
    <scope>IDENTIFICATION</scope>
</reference>
<dbReference type="AlphaFoldDB" id="A0A7M5VFX3"/>
<feature type="domain" description="Reverse transcriptase" evidence="1">
    <location>
        <begin position="1"/>
        <end position="223"/>
    </location>
</feature>
<evidence type="ECO:0000313" key="3">
    <source>
        <dbReference type="Proteomes" id="UP000594262"/>
    </source>
</evidence>
<dbReference type="Pfam" id="PF00078">
    <property type="entry name" value="RVT_1"/>
    <property type="match status" value="1"/>
</dbReference>
<dbReference type="EnsemblMetazoa" id="CLYHEMT011320.1">
    <property type="protein sequence ID" value="CLYHEMP011320.1"/>
    <property type="gene ID" value="CLYHEMG011320"/>
</dbReference>
<evidence type="ECO:0000259" key="1">
    <source>
        <dbReference type="PROSITE" id="PS50878"/>
    </source>
</evidence>
<dbReference type="InterPro" id="IPR000477">
    <property type="entry name" value="RT_dom"/>
</dbReference>
<dbReference type="OrthoDB" id="5954387at2759"/>